<accession>A0A6A6RZZ3</accession>
<dbReference type="PROSITE" id="PS50181">
    <property type="entry name" value="FBOX"/>
    <property type="match status" value="1"/>
</dbReference>
<dbReference type="OrthoDB" id="10616481at2759"/>
<dbReference type="InterPro" id="IPR001810">
    <property type="entry name" value="F-box_dom"/>
</dbReference>
<dbReference type="SUPFAM" id="SSF81383">
    <property type="entry name" value="F-box domain"/>
    <property type="match status" value="1"/>
</dbReference>
<dbReference type="AlphaFoldDB" id="A0A6A6RZZ3"/>
<keyword evidence="4" id="KW-1185">Reference proteome</keyword>
<dbReference type="InterPro" id="IPR036047">
    <property type="entry name" value="F-box-like_dom_sf"/>
</dbReference>
<dbReference type="InterPro" id="IPR032675">
    <property type="entry name" value="LRR_dom_sf"/>
</dbReference>
<reference evidence="3" key="1">
    <citation type="journal article" date="2020" name="Stud. Mycol.">
        <title>101 Dothideomycetes genomes: a test case for predicting lifestyles and emergence of pathogens.</title>
        <authorList>
            <person name="Haridas S."/>
            <person name="Albert R."/>
            <person name="Binder M."/>
            <person name="Bloem J."/>
            <person name="Labutti K."/>
            <person name="Salamov A."/>
            <person name="Andreopoulos B."/>
            <person name="Baker S."/>
            <person name="Barry K."/>
            <person name="Bills G."/>
            <person name="Bluhm B."/>
            <person name="Cannon C."/>
            <person name="Castanera R."/>
            <person name="Culley D."/>
            <person name="Daum C."/>
            <person name="Ezra D."/>
            <person name="Gonzalez J."/>
            <person name="Henrissat B."/>
            <person name="Kuo A."/>
            <person name="Liang C."/>
            <person name="Lipzen A."/>
            <person name="Lutzoni F."/>
            <person name="Magnuson J."/>
            <person name="Mondo S."/>
            <person name="Nolan M."/>
            <person name="Ohm R."/>
            <person name="Pangilinan J."/>
            <person name="Park H.-J."/>
            <person name="Ramirez L."/>
            <person name="Alfaro M."/>
            <person name="Sun H."/>
            <person name="Tritt A."/>
            <person name="Yoshinaga Y."/>
            <person name="Zwiers L.-H."/>
            <person name="Turgeon B."/>
            <person name="Goodwin S."/>
            <person name="Spatafora J."/>
            <person name="Crous P."/>
            <person name="Grigoriev I."/>
        </authorList>
    </citation>
    <scope>NUCLEOTIDE SEQUENCE</scope>
    <source>
        <strain evidence="3">CBS 473.64</strain>
    </source>
</reference>
<evidence type="ECO:0000259" key="2">
    <source>
        <dbReference type="PROSITE" id="PS50181"/>
    </source>
</evidence>
<dbReference type="SUPFAM" id="SSF52047">
    <property type="entry name" value="RNI-like"/>
    <property type="match status" value="1"/>
</dbReference>
<dbReference type="Gene3D" id="3.80.10.10">
    <property type="entry name" value="Ribonuclease Inhibitor"/>
    <property type="match status" value="1"/>
</dbReference>
<dbReference type="EMBL" id="MU006783">
    <property type="protein sequence ID" value="KAF2641149.1"/>
    <property type="molecule type" value="Genomic_DNA"/>
</dbReference>
<feature type="domain" description="F-box" evidence="2">
    <location>
        <begin position="70"/>
        <end position="115"/>
    </location>
</feature>
<evidence type="ECO:0000313" key="4">
    <source>
        <dbReference type="Proteomes" id="UP000799753"/>
    </source>
</evidence>
<evidence type="ECO:0000313" key="3">
    <source>
        <dbReference type="EMBL" id="KAF2641149.1"/>
    </source>
</evidence>
<protein>
    <recommendedName>
        <fullName evidence="2">F-box domain-containing protein</fullName>
    </recommendedName>
</protein>
<name>A0A6A6RZZ3_9PLEO</name>
<organism evidence="3 4">
    <name type="scientific">Massarina eburnea CBS 473.64</name>
    <dbReference type="NCBI Taxonomy" id="1395130"/>
    <lineage>
        <taxon>Eukaryota</taxon>
        <taxon>Fungi</taxon>
        <taxon>Dikarya</taxon>
        <taxon>Ascomycota</taxon>
        <taxon>Pezizomycotina</taxon>
        <taxon>Dothideomycetes</taxon>
        <taxon>Pleosporomycetidae</taxon>
        <taxon>Pleosporales</taxon>
        <taxon>Massarineae</taxon>
        <taxon>Massarinaceae</taxon>
        <taxon>Massarina</taxon>
    </lineage>
</organism>
<dbReference type="Proteomes" id="UP000799753">
    <property type="component" value="Unassembled WGS sequence"/>
</dbReference>
<sequence>MSFDVRHDFILYHFSKLERSSEFLLFIPSRVRHQIPFHMASQKRKASTTIPASQPTRKKHKTANPHIPTLSSLDTLPTELFRIITSFLPNDALRNLALTSRHLRLHGNDALYHNLKLSTPVNNNARKLLNTPLTRVCLAELVRSLEIYVDECKVARKSKYEVQYDPPRCTSKSIMNKRDRATYRKRIHSYSETGEKCDLENVFAKVTCDARFSGLLFPLCPNLQNVEIRCRGTSWQHVLNPILDTSSLRILGIHDITNLTLHQDKVSLTDRTPFANTQIWPTLLALTRLPSLQSLSISGIEATQPPNLAVPRHHSPQNALKTLRLEDCVFRPEALKFLLEQTRCLEHLTISIPHHYARQYASEEAFTPWDDLTTALSPVQPTLRSFELDTSSIWWHYQLIHTRKHRIFPIASLSSCANLKTVKLPYHALFGDAESDVSVEDVACLLPDGLERIVLTISYYGSSMNDALRAYDGSILEEMLINAGICAKVLVC</sequence>
<gene>
    <name evidence="3" type="ORF">P280DRAFT_542264</name>
</gene>
<feature type="region of interest" description="Disordered" evidence="1">
    <location>
        <begin position="42"/>
        <end position="68"/>
    </location>
</feature>
<proteinExistence type="predicted"/>
<evidence type="ECO:0000256" key="1">
    <source>
        <dbReference type="SAM" id="MobiDB-lite"/>
    </source>
</evidence>